<evidence type="ECO:0000256" key="1">
    <source>
        <dbReference type="SAM" id="Phobius"/>
    </source>
</evidence>
<keyword evidence="1" id="KW-0812">Transmembrane</keyword>
<dbReference type="Pfam" id="PF24400">
    <property type="entry name" value="DUF7544"/>
    <property type="match status" value="1"/>
</dbReference>
<dbReference type="EMBL" id="LGUC01000001">
    <property type="protein sequence ID" value="KPN30121.1"/>
    <property type="molecule type" value="Genomic_DNA"/>
</dbReference>
<accession>A0A0P7H9F7</accession>
<feature type="transmembrane region" description="Helical" evidence="1">
    <location>
        <begin position="21"/>
        <end position="43"/>
    </location>
</feature>
<feature type="transmembrane region" description="Helical" evidence="1">
    <location>
        <begin position="133"/>
        <end position="155"/>
    </location>
</feature>
<dbReference type="Proteomes" id="UP000050535">
    <property type="component" value="Unassembled WGS sequence"/>
</dbReference>
<organism evidence="2 3">
    <name type="scientific">Halolamina pelagica</name>
    <dbReference type="NCBI Taxonomy" id="699431"/>
    <lineage>
        <taxon>Archaea</taxon>
        <taxon>Methanobacteriati</taxon>
        <taxon>Methanobacteriota</taxon>
        <taxon>Stenosarchaea group</taxon>
        <taxon>Halobacteria</taxon>
        <taxon>Halobacteriales</taxon>
        <taxon>Haloferacaceae</taxon>
    </lineage>
</organism>
<gene>
    <name evidence="2" type="ORF">SY89_00843</name>
</gene>
<protein>
    <recommendedName>
        <fullName evidence="4">Glycerophosphoryl diester phosphodiesterase membrane domain-containing protein</fullName>
    </recommendedName>
</protein>
<evidence type="ECO:0000313" key="2">
    <source>
        <dbReference type="EMBL" id="KPN30121.1"/>
    </source>
</evidence>
<dbReference type="STRING" id="699431.SY89_00843"/>
<feature type="transmembrane region" description="Helical" evidence="1">
    <location>
        <begin position="107"/>
        <end position="126"/>
    </location>
</feature>
<sequence length="188" mass="19978">MVAGGAIAAAAWPLLTGNGSFSVILLLLAIGVAFVVAIVSSLVNGFTTQFVVPVMIAENRNVLAAWRRFWPTLTGQWKQYLVYVFVRFVLSIAVGLVVGIVTFVGMLILAIPFVIVGVGGVALLSVSEIAGGALIAITIALFVLLLFVLALLLSVPVQTFLRYYALLVLGDTEAAFDLVDEQRQAIRA</sequence>
<keyword evidence="1" id="KW-1133">Transmembrane helix</keyword>
<feature type="transmembrane region" description="Helical" evidence="1">
    <location>
        <begin position="80"/>
        <end position="101"/>
    </location>
</feature>
<dbReference type="InterPro" id="IPR055966">
    <property type="entry name" value="DUF7544"/>
</dbReference>
<evidence type="ECO:0008006" key="4">
    <source>
        <dbReference type="Google" id="ProtNLM"/>
    </source>
</evidence>
<evidence type="ECO:0000313" key="3">
    <source>
        <dbReference type="Proteomes" id="UP000050535"/>
    </source>
</evidence>
<keyword evidence="3" id="KW-1185">Reference proteome</keyword>
<proteinExistence type="predicted"/>
<reference evidence="3" key="1">
    <citation type="submission" date="2013-11" db="EMBL/GenBank/DDBJ databases">
        <authorList>
            <person name="Hoang H.T."/>
            <person name="Killian M.L."/>
            <person name="Madson D.M."/>
            <person name="Arruda P.H.E."/>
            <person name="Sun D."/>
            <person name="Schwartz K.J."/>
            <person name="Yoon K."/>
        </authorList>
    </citation>
    <scope>NUCLEOTIDE SEQUENCE [LARGE SCALE GENOMIC DNA]</scope>
    <source>
        <strain evidence="3">CDK2</strain>
    </source>
</reference>
<comment type="caution">
    <text evidence="2">The sequence shown here is derived from an EMBL/GenBank/DDBJ whole genome shotgun (WGS) entry which is preliminary data.</text>
</comment>
<keyword evidence="1" id="KW-0472">Membrane</keyword>
<name>A0A0P7H9F7_9EURY</name>
<dbReference type="AlphaFoldDB" id="A0A0P7H9F7"/>